<organism evidence="9 10">
    <name type="scientific">Massilia violaceinigra</name>
    <dbReference type="NCBI Taxonomy" id="2045208"/>
    <lineage>
        <taxon>Bacteria</taxon>
        <taxon>Pseudomonadati</taxon>
        <taxon>Pseudomonadota</taxon>
        <taxon>Betaproteobacteria</taxon>
        <taxon>Burkholderiales</taxon>
        <taxon>Oxalobacteraceae</taxon>
        <taxon>Telluria group</taxon>
        <taxon>Massilia</taxon>
    </lineage>
</organism>
<gene>
    <name evidence="9" type="ORF">CR152_05305</name>
</gene>
<name>A0A2D2DG83_9BURK</name>
<dbReference type="PROSITE" id="PS51471">
    <property type="entry name" value="FE2OG_OXY"/>
    <property type="match status" value="1"/>
</dbReference>
<keyword evidence="4 7" id="KW-0223">Dioxygenase</keyword>
<dbReference type="NCBIfam" id="NF003975">
    <property type="entry name" value="PRK05467.1-4"/>
    <property type="match status" value="1"/>
</dbReference>
<evidence type="ECO:0000256" key="5">
    <source>
        <dbReference type="ARBA" id="ARBA00023002"/>
    </source>
</evidence>
<evidence type="ECO:0000313" key="10">
    <source>
        <dbReference type="Proteomes" id="UP000229897"/>
    </source>
</evidence>
<dbReference type="Gene3D" id="4.10.860.20">
    <property type="entry name" value="Rabenosyn, Rab binding domain"/>
    <property type="match status" value="1"/>
</dbReference>
<dbReference type="NCBIfam" id="NF003974">
    <property type="entry name" value="PRK05467.1-3"/>
    <property type="match status" value="1"/>
</dbReference>
<evidence type="ECO:0000256" key="7">
    <source>
        <dbReference type="HAMAP-Rule" id="MF_00657"/>
    </source>
</evidence>
<feature type="domain" description="Fe2OG dioxygenase" evidence="8">
    <location>
        <begin position="78"/>
        <end position="178"/>
    </location>
</feature>
<keyword evidence="3 7" id="KW-0847">Vitamin C</keyword>
<dbReference type="PANTHER" id="PTHR41536">
    <property type="entry name" value="PKHD-TYPE HYDROXYLASE YBIX"/>
    <property type="match status" value="1"/>
</dbReference>
<dbReference type="GO" id="GO:0016706">
    <property type="term" value="F:2-oxoglutarate-dependent dioxygenase activity"/>
    <property type="evidence" value="ECO:0007669"/>
    <property type="project" value="UniProtKB-UniRule"/>
</dbReference>
<evidence type="ECO:0000256" key="4">
    <source>
        <dbReference type="ARBA" id="ARBA00022964"/>
    </source>
</evidence>
<keyword evidence="6 7" id="KW-0408">Iron</keyword>
<dbReference type="Pfam" id="PF18331">
    <property type="entry name" value="PKHD_C"/>
    <property type="match status" value="1"/>
</dbReference>
<evidence type="ECO:0000256" key="6">
    <source>
        <dbReference type="ARBA" id="ARBA00023004"/>
    </source>
</evidence>
<sequence>MLTILDAVLSQDEVRQFRAYLDQAEWQDGAATAGTLARSAKNNAQIDDRAELAISLGNHILRTLGNTPLFIAAALPRKIYPPKFNRYAVGETYGTHVDSAVMQIPNTHLSLRSDLAATLFLSEPDEYDGGELEIDTEFGVQTVKLGAGDMVLYPASSLHRVTPVTRGARVASFFWIESLVGDDAERTLLFDLDQTIQNLTPGLAADDRNLLKLTGIYHNLLRRWAAT</sequence>
<feature type="binding site" evidence="7">
    <location>
        <position position="159"/>
    </location>
    <ligand>
        <name>Fe cation</name>
        <dbReference type="ChEBI" id="CHEBI:24875"/>
    </ligand>
</feature>
<dbReference type="RefSeq" id="WP_099873989.1">
    <property type="nucleotide sequence ID" value="NZ_CP024608.1"/>
</dbReference>
<comment type="cofactor">
    <cofactor evidence="1 7">
        <name>L-ascorbate</name>
        <dbReference type="ChEBI" id="CHEBI:38290"/>
    </cofactor>
</comment>
<dbReference type="GO" id="GO:0031418">
    <property type="term" value="F:L-ascorbic acid binding"/>
    <property type="evidence" value="ECO:0007669"/>
    <property type="project" value="UniProtKB-KW"/>
</dbReference>
<dbReference type="SMART" id="SM00702">
    <property type="entry name" value="P4Hc"/>
    <property type="match status" value="1"/>
</dbReference>
<dbReference type="GO" id="GO:0005506">
    <property type="term" value="F:iron ion binding"/>
    <property type="evidence" value="ECO:0007669"/>
    <property type="project" value="UniProtKB-UniRule"/>
</dbReference>
<dbReference type="KEGG" id="mass:CR152_05305"/>
<evidence type="ECO:0000256" key="3">
    <source>
        <dbReference type="ARBA" id="ARBA00022896"/>
    </source>
</evidence>
<keyword evidence="10" id="KW-1185">Reference proteome</keyword>
<keyword evidence="5 7" id="KW-0560">Oxidoreductase</keyword>
<proteinExistence type="inferred from homology"/>
<dbReference type="InterPro" id="IPR005123">
    <property type="entry name" value="Oxoglu/Fe-dep_dioxygenase_dom"/>
</dbReference>
<dbReference type="AlphaFoldDB" id="A0A2D2DG83"/>
<protein>
    <submittedName>
        <fullName evidence="9">Fe2+-dependent dioxygenase</fullName>
    </submittedName>
</protein>
<dbReference type="InterPro" id="IPR041097">
    <property type="entry name" value="PKHD_C"/>
</dbReference>
<feature type="binding site" evidence="7">
    <location>
        <position position="169"/>
    </location>
    <ligand>
        <name>2-oxoglutarate</name>
        <dbReference type="ChEBI" id="CHEBI:16810"/>
    </ligand>
</feature>
<evidence type="ECO:0000313" key="9">
    <source>
        <dbReference type="EMBL" id="ATQ74001.1"/>
    </source>
</evidence>
<evidence type="ECO:0000259" key="8">
    <source>
        <dbReference type="PROSITE" id="PS51471"/>
    </source>
</evidence>
<dbReference type="Pfam" id="PF13640">
    <property type="entry name" value="2OG-FeII_Oxy_3"/>
    <property type="match status" value="1"/>
</dbReference>
<dbReference type="GO" id="GO:0006974">
    <property type="term" value="P:DNA damage response"/>
    <property type="evidence" value="ECO:0007669"/>
    <property type="project" value="TreeGrafter"/>
</dbReference>
<comment type="cofactor">
    <cofactor evidence="7">
        <name>Fe(2+)</name>
        <dbReference type="ChEBI" id="CHEBI:29033"/>
    </cofactor>
    <text evidence="7">Binds 1 Fe(2+) ion per subunit.</text>
</comment>
<dbReference type="EMBL" id="CP024608">
    <property type="protein sequence ID" value="ATQ74001.1"/>
    <property type="molecule type" value="Genomic_DNA"/>
</dbReference>
<evidence type="ECO:0000256" key="2">
    <source>
        <dbReference type="ARBA" id="ARBA00022723"/>
    </source>
</evidence>
<dbReference type="GO" id="GO:0006879">
    <property type="term" value="P:intracellular iron ion homeostasis"/>
    <property type="evidence" value="ECO:0007669"/>
    <property type="project" value="TreeGrafter"/>
</dbReference>
<dbReference type="OrthoDB" id="9812472at2"/>
<dbReference type="InterPro" id="IPR006620">
    <property type="entry name" value="Pro_4_hyd_alph"/>
</dbReference>
<dbReference type="PANTHER" id="PTHR41536:SF1">
    <property type="entry name" value="PKHD-TYPE HYDROXYLASE YBIX"/>
    <property type="match status" value="1"/>
</dbReference>
<accession>A0A2D2DG83</accession>
<keyword evidence="2 7" id="KW-0479">Metal-binding</keyword>
<evidence type="ECO:0000256" key="1">
    <source>
        <dbReference type="ARBA" id="ARBA00001961"/>
    </source>
</evidence>
<dbReference type="Gene3D" id="2.60.120.620">
    <property type="entry name" value="q2cbj1_9rhob like domain"/>
    <property type="match status" value="1"/>
</dbReference>
<dbReference type="Proteomes" id="UP000229897">
    <property type="component" value="Chromosome"/>
</dbReference>
<feature type="binding site" evidence="7">
    <location>
        <position position="98"/>
    </location>
    <ligand>
        <name>Fe cation</name>
        <dbReference type="ChEBI" id="CHEBI:24875"/>
    </ligand>
</feature>
<dbReference type="InterPro" id="IPR044862">
    <property type="entry name" value="Pro_4_hyd_alph_FE2OG_OXY"/>
</dbReference>
<dbReference type="HAMAP" id="MF_00657">
    <property type="entry name" value="Hydroxyl_YbiX"/>
    <property type="match status" value="1"/>
</dbReference>
<dbReference type="InterPro" id="IPR023550">
    <property type="entry name" value="PKHD_hydroxylase"/>
</dbReference>
<reference evidence="9" key="1">
    <citation type="submission" date="2017-10" db="EMBL/GenBank/DDBJ databases">
        <title>Massilia psychrophilum sp. nov., a novel purple-pigmented bacterium isolated from Tianshan glacier, Xinjiang Municipality, China.</title>
        <authorList>
            <person name="Wang H."/>
        </authorList>
    </citation>
    <scope>NUCLEOTIDE SEQUENCE [LARGE SCALE GENOMIC DNA]</scope>
    <source>
        <strain evidence="9">B2</strain>
    </source>
</reference>
<feature type="binding site" evidence="7">
    <location>
        <position position="96"/>
    </location>
    <ligand>
        <name>Fe cation</name>
        <dbReference type="ChEBI" id="CHEBI:24875"/>
    </ligand>
</feature>